<dbReference type="GO" id="GO:0005886">
    <property type="term" value="C:plasma membrane"/>
    <property type="evidence" value="ECO:0007669"/>
    <property type="project" value="UniProtKB-SubCell"/>
</dbReference>
<keyword evidence="4 10" id="KW-0812">Transmembrane</keyword>
<dbReference type="EMBL" id="LVXG01000082">
    <property type="protein sequence ID" value="OQP38845.1"/>
    <property type="molecule type" value="Genomic_DNA"/>
</dbReference>
<evidence type="ECO:0000256" key="6">
    <source>
        <dbReference type="ARBA" id="ARBA00023053"/>
    </source>
</evidence>
<keyword evidence="9 10" id="KW-0739">Sodium transport</keyword>
<dbReference type="PANTHER" id="PTHR10110:SF86">
    <property type="entry name" value="SODIUM_HYDROGEN EXCHANGER 7"/>
    <property type="match status" value="1"/>
</dbReference>
<proteinExistence type="inferred from homology"/>
<feature type="transmembrane region" description="Helical" evidence="10">
    <location>
        <begin position="383"/>
        <end position="403"/>
    </location>
</feature>
<feature type="transmembrane region" description="Helical" evidence="10">
    <location>
        <begin position="263"/>
        <end position="284"/>
    </location>
</feature>
<dbReference type="InterPro" id="IPR004705">
    <property type="entry name" value="Cation/H_exchanger_CPA1_bac"/>
</dbReference>
<accession>A0A1V9DYU8</accession>
<dbReference type="InterPro" id="IPR018422">
    <property type="entry name" value="Cation/H_exchanger_CPA1"/>
</dbReference>
<dbReference type="GO" id="GO:0015386">
    <property type="term" value="F:potassium:proton antiporter activity"/>
    <property type="evidence" value="ECO:0007669"/>
    <property type="project" value="TreeGrafter"/>
</dbReference>
<feature type="transmembrane region" description="Helical" evidence="10">
    <location>
        <begin position="304"/>
        <end position="327"/>
    </location>
</feature>
<comment type="subcellular location">
    <subcellularLocation>
        <location evidence="1 10">Cell membrane</location>
        <topology evidence="1 10">Multi-pass membrane protein</topology>
    </subcellularLocation>
</comment>
<feature type="transmembrane region" description="Helical" evidence="10">
    <location>
        <begin position="29"/>
        <end position="50"/>
    </location>
</feature>
<dbReference type="STRING" id="354355.SAMN05660816_02557"/>
<evidence type="ECO:0000256" key="9">
    <source>
        <dbReference type="ARBA" id="ARBA00023201"/>
    </source>
</evidence>
<dbReference type="AlphaFoldDB" id="A0A1V9DYU8"/>
<sequence>MMQDSLLLVLCLLFVISILTMLSSKLKVAYPIFLVISGLLISLIPGIPHITLDPDLVFLIFLPPLLYAAAWNTSWNDFWKFKRPISLLGFGLVIFTSAAVAWISNMLIPDFSLACGFLLGGIISPPDAVAATSVLAGLKVPKRITTVLEGESLVNDAASLIVFRFALAAVITGQFNMWEATQTFFVVAIAGILIGLAIGHIAYAMHRYFPTTPAIDAAFTLITPYLMYITAEHFHVSGVLAVVAGGLFLTYRSPDIFSYEARIQVLGLWDTLVFLLNGIVFILIGLQLPEIIKGMETYSVGQAISYAIIISLATIIIRIAWIFPGAYVPRMLFKSIREKEIRPTWQMVFLTGWSGMRGVVSLASALAVPLTLANEKSFPHRNLILFITFVVILFTLVLQGLSLKRLIKILKIKGDETESNNLEALEMRLRLANAVLAHIDNRYTNEIESNETYKRVRDRYARMIEITQRKLDARESTPEEQNFLPHYRQMLLELVEVRRRELNHFRHHNSYSEELIREREYELDLEEARLRG</sequence>
<feature type="domain" description="Cation/H+ exchanger transmembrane" evidence="11">
    <location>
        <begin position="15"/>
        <end position="407"/>
    </location>
</feature>
<keyword evidence="6 10" id="KW-0915">Sodium</keyword>
<comment type="caution">
    <text evidence="12">The sequence shown here is derived from an EMBL/GenBank/DDBJ whole genome shotgun (WGS) entry which is preliminary data.</text>
</comment>
<dbReference type="OrthoDB" id="9809206at2"/>
<evidence type="ECO:0000256" key="5">
    <source>
        <dbReference type="ARBA" id="ARBA00022989"/>
    </source>
</evidence>
<dbReference type="GO" id="GO:0098719">
    <property type="term" value="P:sodium ion import across plasma membrane"/>
    <property type="evidence" value="ECO:0007669"/>
    <property type="project" value="TreeGrafter"/>
</dbReference>
<dbReference type="GO" id="GO:0015385">
    <property type="term" value="F:sodium:proton antiporter activity"/>
    <property type="evidence" value="ECO:0007669"/>
    <property type="project" value="InterPro"/>
</dbReference>
<keyword evidence="10" id="KW-0050">Antiport</keyword>
<name>A0A1V9DYU8_9BACT</name>
<comment type="function">
    <text evidence="10">Na(+)/H(+) antiporter that extrudes sodium in exchange for external protons.</text>
</comment>
<keyword evidence="7 10" id="KW-0406">Ion transport</keyword>
<comment type="similarity">
    <text evidence="10">Belongs to the monovalent cation:proton antiporter 1 (CPA1) transporter (TC 2.A.36) family.</text>
</comment>
<evidence type="ECO:0000256" key="1">
    <source>
        <dbReference type="ARBA" id="ARBA00004651"/>
    </source>
</evidence>
<keyword evidence="8 10" id="KW-0472">Membrane</keyword>
<dbReference type="Proteomes" id="UP000192610">
    <property type="component" value="Unassembled WGS sequence"/>
</dbReference>
<dbReference type="NCBIfam" id="TIGR00831">
    <property type="entry name" value="a_cpa1"/>
    <property type="match status" value="1"/>
</dbReference>
<gene>
    <name evidence="12" type="ORF">A4H97_19220</name>
</gene>
<dbReference type="PANTHER" id="PTHR10110">
    <property type="entry name" value="SODIUM/HYDROGEN EXCHANGER"/>
    <property type="match status" value="1"/>
</dbReference>
<feature type="transmembrane region" description="Helical" evidence="10">
    <location>
        <begin position="56"/>
        <end position="73"/>
    </location>
</feature>
<feature type="transmembrane region" description="Helical" evidence="10">
    <location>
        <begin position="234"/>
        <end position="251"/>
    </location>
</feature>
<evidence type="ECO:0000313" key="13">
    <source>
        <dbReference type="Proteomes" id="UP000192610"/>
    </source>
</evidence>
<keyword evidence="13" id="KW-1185">Reference proteome</keyword>
<evidence type="ECO:0000256" key="7">
    <source>
        <dbReference type="ARBA" id="ARBA00023065"/>
    </source>
</evidence>
<keyword evidence="2 10" id="KW-0813">Transport</keyword>
<feature type="transmembrane region" description="Helical" evidence="10">
    <location>
        <begin position="85"/>
        <end position="105"/>
    </location>
</feature>
<feature type="transmembrane region" description="Helical" evidence="10">
    <location>
        <begin position="6"/>
        <end position="22"/>
    </location>
</feature>
<dbReference type="Pfam" id="PF00999">
    <property type="entry name" value="Na_H_Exchanger"/>
    <property type="match status" value="1"/>
</dbReference>
<reference evidence="13" key="1">
    <citation type="submission" date="2016-04" db="EMBL/GenBank/DDBJ databases">
        <authorList>
            <person name="Chen L."/>
            <person name="Zhuang W."/>
            <person name="Wang G."/>
        </authorList>
    </citation>
    <scope>NUCLEOTIDE SEQUENCE [LARGE SCALE GENOMIC DNA]</scope>
    <source>
        <strain evidence="13">17621</strain>
    </source>
</reference>
<dbReference type="GO" id="GO:0051453">
    <property type="term" value="P:regulation of intracellular pH"/>
    <property type="evidence" value="ECO:0007669"/>
    <property type="project" value="TreeGrafter"/>
</dbReference>
<dbReference type="Gene3D" id="6.10.140.1330">
    <property type="match status" value="1"/>
</dbReference>
<dbReference type="InterPro" id="IPR006153">
    <property type="entry name" value="Cation/H_exchanger_TM"/>
</dbReference>
<keyword evidence="5 10" id="KW-1133">Transmembrane helix</keyword>
<feature type="transmembrane region" description="Helical" evidence="10">
    <location>
        <begin position="348"/>
        <end position="371"/>
    </location>
</feature>
<evidence type="ECO:0000259" key="11">
    <source>
        <dbReference type="Pfam" id="PF00999"/>
    </source>
</evidence>
<evidence type="ECO:0000313" key="12">
    <source>
        <dbReference type="EMBL" id="OQP38845.1"/>
    </source>
</evidence>
<dbReference type="RefSeq" id="WP_081204853.1">
    <property type="nucleotide sequence ID" value="NZ_LVXG01000082.1"/>
</dbReference>
<feature type="transmembrane region" description="Helical" evidence="10">
    <location>
        <begin position="184"/>
        <end position="203"/>
    </location>
</feature>
<protein>
    <submittedName>
        <fullName evidence="12">Na+/H+ antiporter</fullName>
    </submittedName>
</protein>
<evidence type="ECO:0000256" key="2">
    <source>
        <dbReference type="ARBA" id="ARBA00022448"/>
    </source>
</evidence>
<organism evidence="12 13">
    <name type="scientific">Niastella yeongjuensis</name>
    <dbReference type="NCBI Taxonomy" id="354355"/>
    <lineage>
        <taxon>Bacteria</taxon>
        <taxon>Pseudomonadati</taxon>
        <taxon>Bacteroidota</taxon>
        <taxon>Chitinophagia</taxon>
        <taxon>Chitinophagales</taxon>
        <taxon>Chitinophagaceae</taxon>
        <taxon>Niastella</taxon>
    </lineage>
</organism>
<evidence type="ECO:0000256" key="4">
    <source>
        <dbReference type="ARBA" id="ARBA00022692"/>
    </source>
</evidence>
<evidence type="ECO:0000256" key="10">
    <source>
        <dbReference type="RuleBase" id="RU366002"/>
    </source>
</evidence>
<feature type="transmembrane region" description="Helical" evidence="10">
    <location>
        <begin position="111"/>
        <end position="136"/>
    </location>
</feature>
<keyword evidence="3 10" id="KW-1003">Cell membrane</keyword>
<evidence type="ECO:0000256" key="3">
    <source>
        <dbReference type="ARBA" id="ARBA00022475"/>
    </source>
</evidence>
<evidence type="ECO:0000256" key="8">
    <source>
        <dbReference type="ARBA" id="ARBA00023136"/>
    </source>
</evidence>